<protein>
    <submittedName>
        <fullName evidence="1">Uncharacterized protein</fullName>
    </submittedName>
</protein>
<dbReference type="AlphaFoldDB" id="A0AA38ICZ9"/>
<comment type="caution">
    <text evidence="1">The sequence shown here is derived from an EMBL/GenBank/DDBJ whole genome shotgun (WGS) entry which is preliminary data.</text>
</comment>
<dbReference type="Proteomes" id="UP001168821">
    <property type="component" value="Unassembled WGS sequence"/>
</dbReference>
<evidence type="ECO:0000313" key="1">
    <source>
        <dbReference type="EMBL" id="KAJ3653755.1"/>
    </source>
</evidence>
<reference evidence="1" key="1">
    <citation type="journal article" date="2023" name="G3 (Bethesda)">
        <title>Whole genome assemblies of Zophobas morio and Tenebrio molitor.</title>
        <authorList>
            <person name="Kaur S."/>
            <person name="Stinson S.A."/>
            <person name="diCenzo G.C."/>
        </authorList>
    </citation>
    <scope>NUCLEOTIDE SEQUENCE</scope>
    <source>
        <strain evidence="1">QUZm001</strain>
    </source>
</reference>
<name>A0AA38ICZ9_9CUCU</name>
<dbReference type="EMBL" id="JALNTZ010000004">
    <property type="protein sequence ID" value="KAJ3653755.1"/>
    <property type="molecule type" value="Genomic_DNA"/>
</dbReference>
<gene>
    <name evidence="1" type="ORF">Zmor_012991</name>
</gene>
<organism evidence="1 2">
    <name type="scientific">Zophobas morio</name>
    <dbReference type="NCBI Taxonomy" id="2755281"/>
    <lineage>
        <taxon>Eukaryota</taxon>
        <taxon>Metazoa</taxon>
        <taxon>Ecdysozoa</taxon>
        <taxon>Arthropoda</taxon>
        <taxon>Hexapoda</taxon>
        <taxon>Insecta</taxon>
        <taxon>Pterygota</taxon>
        <taxon>Neoptera</taxon>
        <taxon>Endopterygota</taxon>
        <taxon>Coleoptera</taxon>
        <taxon>Polyphaga</taxon>
        <taxon>Cucujiformia</taxon>
        <taxon>Tenebrionidae</taxon>
        <taxon>Zophobas</taxon>
    </lineage>
</organism>
<proteinExistence type="predicted"/>
<sequence>MASIYNDSTLDKKLIPLLRLLVKLLMYDVDATLSSNICNCQDIRGHTSDRAVSIFPGCIPITLPKYLLMWRELEARLMRCVFCGRGFDVHTRRCEFFNGQKRKRGSKPLFAMFNHCGVWREFSVHGPRTVLI</sequence>
<keyword evidence="2" id="KW-1185">Reference proteome</keyword>
<evidence type="ECO:0000313" key="2">
    <source>
        <dbReference type="Proteomes" id="UP001168821"/>
    </source>
</evidence>
<accession>A0AA38ICZ9</accession>